<dbReference type="SUPFAM" id="SSF53187">
    <property type="entry name" value="Zn-dependent exopeptidases"/>
    <property type="match status" value="1"/>
</dbReference>
<dbReference type="GO" id="GO:0006526">
    <property type="term" value="P:L-arginine biosynthetic process"/>
    <property type="evidence" value="ECO:0007669"/>
    <property type="project" value="TreeGrafter"/>
</dbReference>
<comment type="cofactor">
    <cofactor evidence="1">
        <name>Zn(2+)</name>
        <dbReference type="ChEBI" id="CHEBI:29105"/>
    </cofactor>
</comment>
<dbReference type="PANTHER" id="PTHR43808">
    <property type="entry name" value="ACETYLORNITHINE DEACETYLASE"/>
    <property type="match status" value="1"/>
</dbReference>
<keyword evidence="6" id="KW-0862">Zinc</keyword>
<dbReference type="GO" id="GO:0008777">
    <property type="term" value="F:acetylornithine deacetylase activity"/>
    <property type="evidence" value="ECO:0007669"/>
    <property type="project" value="TreeGrafter"/>
</dbReference>
<keyword evidence="8" id="KW-0482">Metalloprotease</keyword>
<keyword evidence="4" id="KW-0479">Metal-binding</keyword>
<dbReference type="Gene3D" id="3.40.630.10">
    <property type="entry name" value="Zn peptidases"/>
    <property type="match status" value="1"/>
</dbReference>
<dbReference type="OrthoDB" id="9761532at2"/>
<gene>
    <name evidence="9" type="ORF">M670_03185</name>
</gene>
<evidence type="ECO:0000256" key="6">
    <source>
        <dbReference type="ARBA" id="ARBA00022833"/>
    </source>
</evidence>
<evidence type="ECO:0000256" key="2">
    <source>
        <dbReference type="ARBA" id="ARBA00006247"/>
    </source>
</evidence>
<dbReference type="InterPro" id="IPR036264">
    <property type="entry name" value="Bact_exopeptidase_dim_dom"/>
</dbReference>
<dbReference type="GO" id="GO:0008270">
    <property type="term" value="F:zinc ion binding"/>
    <property type="evidence" value="ECO:0007669"/>
    <property type="project" value="InterPro"/>
</dbReference>
<dbReference type="InterPro" id="IPR002933">
    <property type="entry name" value="Peptidase_M20"/>
</dbReference>
<keyword evidence="5 9" id="KW-0378">Hydrolase</keyword>
<keyword evidence="7" id="KW-0224">Dipeptidase</keyword>
<evidence type="ECO:0000256" key="5">
    <source>
        <dbReference type="ARBA" id="ARBA00022801"/>
    </source>
</evidence>
<dbReference type="InterPro" id="IPR001261">
    <property type="entry name" value="ArgE/DapE_CS"/>
</dbReference>
<dbReference type="PATRIC" id="fig|1348973.3.peg.3063"/>
<dbReference type="AlphaFoldDB" id="A0A072NIW6"/>
<comment type="caution">
    <text evidence="9">The sequence shown here is derived from an EMBL/GenBank/DDBJ whole genome shotgun (WGS) entry which is preliminary data.</text>
</comment>
<dbReference type="PROSITE" id="PS00759">
    <property type="entry name" value="ARGE_DAPE_CPG2_2"/>
    <property type="match status" value="1"/>
</dbReference>
<proteinExistence type="inferred from homology"/>
<dbReference type="Pfam" id="PF01546">
    <property type="entry name" value="Peptidase_M20"/>
    <property type="match status" value="1"/>
</dbReference>
<dbReference type="EC" id="3.5.1.18" evidence="9"/>
<dbReference type="SUPFAM" id="SSF55031">
    <property type="entry name" value="Bacterial exopeptidase dimerisation domain"/>
    <property type="match status" value="1"/>
</dbReference>
<dbReference type="InterPro" id="IPR010964">
    <property type="entry name" value="M20A_pepV-rel"/>
</dbReference>
<evidence type="ECO:0000256" key="3">
    <source>
        <dbReference type="ARBA" id="ARBA00022670"/>
    </source>
</evidence>
<dbReference type="InterPro" id="IPR050072">
    <property type="entry name" value="Peptidase_M20A"/>
</dbReference>
<evidence type="ECO:0000313" key="9">
    <source>
        <dbReference type="EMBL" id="KEF37604.1"/>
    </source>
</evidence>
<dbReference type="CDD" id="cd03888">
    <property type="entry name" value="M20_PepV"/>
    <property type="match status" value="1"/>
</dbReference>
<dbReference type="GO" id="GO:0009014">
    <property type="term" value="F:succinyl-diaminopimelate desuccinylase activity"/>
    <property type="evidence" value="ECO:0007669"/>
    <property type="project" value="UniProtKB-EC"/>
</dbReference>
<dbReference type="EMBL" id="JJRY01000013">
    <property type="protein sequence ID" value="KEF37604.1"/>
    <property type="molecule type" value="Genomic_DNA"/>
</dbReference>
<dbReference type="GO" id="GO:0006508">
    <property type="term" value="P:proteolysis"/>
    <property type="evidence" value="ECO:0007669"/>
    <property type="project" value="UniProtKB-KW"/>
</dbReference>
<dbReference type="Gene3D" id="3.30.70.360">
    <property type="match status" value="2"/>
</dbReference>
<name>A0A072NIW6_SCHAZ</name>
<evidence type="ECO:0000313" key="10">
    <source>
        <dbReference type="Proteomes" id="UP000027936"/>
    </source>
</evidence>
<sequence length="477" mass="52905">MSNQINWTEEVLKRKEQIIHDTQAFLQIKSVLDEDGATELAPLGHGIDQALKFMLNKGQNDGFSVKNVGGLAGHIEYGEGTELLGILCHVDVVPEGDGWTSDPYSAEIRDGKIFARGAIDDKGPTMAAYYAMKIVKELGLTVQKRVRMILGTDEESNWRCVDHYFKHEEMPTIGFAPDADFPIINAEKGIFDFILEQKGLEQNENSGTAVLEMLQAGRRLNMVPDLAEASIQCRTKDSAEQIKYSFEQYIKDNTLTGAVIIKENNLQLRLEGISAHGMEPNKGRNAGLLLNSFLYNNLLDVLDPKACAFVSFVQQYFGGDTRGKALGIAYADEISGELTINNGTLSYSKEKGGKIGLNLRYPVTHDIEPSKQKIKEVSENHHFTCKELSDSKPHHVDQQHPLIKVLQMVYEEQTGEKAELIAIGGGTYARSLRAGVAFGPLFPGRPDVAHQKDEYIEIEDLLKATAIYAQAIYELAK</sequence>
<evidence type="ECO:0000256" key="4">
    <source>
        <dbReference type="ARBA" id="ARBA00022723"/>
    </source>
</evidence>
<dbReference type="PANTHER" id="PTHR43808:SF31">
    <property type="entry name" value="N-ACETYL-L-CITRULLINE DEACETYLASE"/>
    <property type="match status" value="1"/>
</dbReference>
<organism evidence="9 10">
    <name type="scientific">Schinkia azotoformans MEV2011</name>
    <dbReference type="NCBI Taxonomy" id="1348973"/>
    <lineage>
        <taxon>Bacteria</taxon>
        <taxon>Bacillati</taxon>
        <taxon>Bacillota</taxon>
        <taxon>Bacilli</taxon>
        <taxon>Bacillales</taxon>
        <taxon>Bacillaceae</taxon>
        <taxon>Calidifontibacillus/Schinkia group</taxon>
        <taxon>Schinkia</taxon>
    </lineage>
</organism>
<keyword evidence="3" id="KW-0645">Protease</keyword>
<dbReference type="RefSeq" id="WP_035196664.1">
    <property type="nucleotide sequence ID" value="NZ_JJRY01000013.1"/>
</dbReference>
<dbReference type="Proteomes" id="UP000027936">
    <property type="component" value="Unassembled WGS sequence"/>
</dbReference>
<evidence type="ECO:0000256" key="7">
    <source>
        <dbReference type="ARBA" id="ARBA00022997"/>
    </source>
</evidence>
<evidence type="ECO:0000256" key="1">
    <source>
        <dbReference type="ARBA" id="ARBA00001947"/>
    </source>
</evidence>
<dbReference type="GO" id="GO:0016805">
    <property type="term" value="F:dipeptidase activity"/>
    <property type="evidence" value="ECO:0007669"/>
    <property type="project" value="UniProtKB-KW"/>
</dbReference>
<reference evidence="9 10" key="1">
    <citation type="submission" date="2014-04" db="EMBL/GenBank/DDBJ databases">
        <title>Draft genome sequence of Bacillus azotoformans MEV2011, a (co-) denitrifying strain unable to grow in the presence of oxygen.</title>
        <authorList>
            <person name="Nielsen M."/>
            <person name="Schreiber L."/>
            <person name="Finster K."/>
            <person name="Schramm A."/>
        </authorList>
    </citation>
    <scope>NUCLEOTIDE SEQUENCE [LARGE SCALE GENOMIC DNA]</scope>
    <source>
        <strain evidence="9 10">MEV2011</strain>
    </source>
</reference>
<dbReference type="NCBIfam" id="TIGR01887">
    <property type="entry name" value="dipeptidaselike"/>
    <property type="match status" value="1"/>
</dbReference>
<evidence type="ECO:0000256" key="8">
    <source>
        <dbReference type="ARBA" id="ARBA00023049"/>
    </source>
</evidence>
<protein>
    <submittedName>
        <fullName evidence="9">Putative dipeptidase</fullName>
        <ecNumber evidence="9">3.5.1.18</ecNumber>
    </submittedName>
</protein>
<accession>A0A072NIW6</accession>
<dbReference type="GO" id="GO:0008237">
    <property type="term" value="F:metallopeptidase activity"/>
    <property type="evidence" value="ECO:0007669"/>
    <property type="project" value="UniProtKB-KW"/>
</dbReference>
<dbReference type="NCBIfam" id="NF005591">
    <property type="entry name" value="PRK07318.1"/>
    <property type="match status" value="1"/>
</dbReference>
<comment type="similarity">
    <text evidence="2">Belongs to the peptidase M20A family.</text>
</comment>